<sequence length="47" mass="5338">MNAPTRSNRVKPTLRVSALPWVAFHYYLSAQDKTPLPYLRLPRGTPG</sequence>
<dbReference type="AlphaFoldDB" id="A0A7W6RQB2"/>
<organism evidence="1 2">
    <name type="scientific">Rhizobium mongolense</name>
    <dbReference type="NCBI Taxonomy" id="57676"/>
    <lineage>
        <taxon>Bacteria</taxon>
        <taxon>Pseudomonadati</taxon>
        <taxon>Pseudomonadota</taxon>
        <taxon>Alphaproteobacteria</taxon>
        <taxon>Hyphomicrobiales</taxon>
        <taxon>Rhizobiaceae</taxon>
        <taxon>Rhizobium/Agrobacterium group</taxon>
        <taxon>Rhizobium</taxon>
    </lineage>
</organism>
<evidence type="ECO:0000313" key="2">
    <source>
        <dbReference type="Proteomes" id="UP000533641"/>
    </source>
</evidence>
<gene>
    <name evidence="1" type="ORF">GGE12_004454</name>
</gene>
<protein>
    <submittedName>
        <fullName evidence="1">Uncharacterized protein</fullName>
    </submittedName>
</protein>
<proteinExistence type="predicted"/>
<dbReference type="Proteomes" id="UP000533641">
    <property type="component" value="Unassembled WGS sequence"/>
</dbReference>
<name>A0A7W6RQB2_9HYPH</name>
<dbReference type="EMBL" id="JACIGM010000009">
    <property type="protein sequence ID" value="MBB4276657.1"/>
    <property type="molecule type" value="Genomic_DNA"/>
</dbReference>
<accession>A0A7W6RQB2</accession>
<comment type="caution">
    <text evidence="1">The sequence shown here is derived from an EMBL/GenBank/DDBJ whole genome shotgun (WGS) entry which is preliminary data.</text>
</comment>
<evidence type="ECO:0000313" key="1">
    <source>
        <dbReference type="EMBL" id="MBB4276657.1"/>
    </source>
</evidence>
<reference evidence="1 2" key="1">
    <citation type="submission" date="2020-08" db="EMBL/GenBank/DDBJ databases">
        <title>Genomic Encyclopedia of Type Strains, Phase IV (KMG-V): Genome sequencing to study the core and pangenomes of soil and plant-associated prokaryotes.</title>
        <authorList>
            <person name="Whitman W."/>
        </authorList>
    </citation>
    <scope>NUCLEOTIDE SEQUENCE [LARGE SCALE GENOMIC DNA]</scope>
    <source>
        <strain evidence="1 2">SEMIA 402</strain>
    </source>
</reference>